<dbReference type="EMBL" id="ML120536">
    <property type="protein sequence ID" value="RPA90183.1"/>
    <property type="molecule type" value="Genomic_DNA"/>
</dbReference>
<dbReference type="AlphaFoldDB" id="A0A3N4IVF8"/>
<reference evidence="2 3" key="1">
    <citation type="journal article" date="2018" name="Nat. Ecol. Evol.">
        <title>Pezizomycetes genomes reveal the molecular basis of ectomycorrhizal truffle lifestyle.</title>
        <authorList>
            <person name="Murat C."/>
            <person name="Payen T."/>
            <person name="Noel B."/>
            <person name="Kuo A."/>
            <person name="Morin E."/>
            <person name="Chen J."/>
            <person name="Kohler A."/>
            <person name="Krizsan K."/>
            <person name="Balestrini R."/>
            <person name="Da Silva C."/>
            <person name="Montanini B."/>
            <person name="Hainaut M."/>
            <person name="Levati E."/>
            <person name="Barry K.W."/>
            <person name="Belfiori B."/>
            <person name="Cichocki N."/>
            <person name="Clum A."/>
            <person name="Dockter R.B."/>
            <person name="Fauchery L."/>
            <person name="Guy J."/>
            <person name="Iotti M."/>
            <person name="Le Tacon F."/>
            <person name="Lindquist E.A."/>
            <person name="Lipzen A."/>
            <person name="Malagnac F."/>
            <person name="Mello A."/>
            <person name="Molinier V."/>
            <person name="Miyauchi S."/>
            <person name="Poulain J."/>
            <person name="Riccioni C."/>
            <person name="Rubini A."/>
            <person name="Sitrit Y."/>
            <person name="Splivallo R."/>
            <person name="Traeger S."/>
            <person name="Wang M."/>
            <person name="Zifcakova L."/>
            <person name="Wipf D."/>
            <person name="Zambonelli A."/>
            <person name="Paolocci F."/>
            <person name="Nowrousian M."/>
            <person name="Ottonello S."/>
            <person name="Baldrian P."/>
            <person name="Spatafora J.W."/>
            <person name="Henrissat B."/>
            <person name="Nagy L.G."/>
            <person name="Aury J.M."/>
            <person name="Wincker P."/>
            <person name="Grigoriev I.V."/>
            <person name="Bonfante P."/>
            <person name="Martin F.M."/>
        </authorList>
    </citation>
    <scope>NUCLEOTIDE SEQUENCE [LARGE SCALE GENOMIC DNA]</scope>
    <source>
        <strain evidence="2 3">120613-1</strain>
    </source>
</reference>
<dbReference type="STRING" id="1336337.A0A3N4IVF8"/>
<evidence type="ECO:0000259" key="1">
    <source>
        <dbReference type="Pfam" id="PF25324"/>
    </source>
</evidence>
<name>A0A3N4IVF8_9PEZI</name>
<accession>A0A3N4IVF8</accession>
<organism evidence="2 3">
    <name type="scientific">Choiromyces venosus 120613-1</name>
    <dbReference type="NCBI Taxonomy" id="1336337"/>
    <lineage>
        <taxon>Eukaryota</taxon>
        <taxon>Fungi</taxon>
        <taxon>Dikarya</taxon>
        <taxon>Ascomycota</taxon>
        <taxon>Pezizomycotina</taxon>
        <taxon>Pezizomycetes</taxon>
        <taxon>Pezizales</taxon>
        <taxon>Tuberaceae</taxon>
        <taxon>Choiromyces</taxon>
    </lineage>
</organism>
<feature type="domain" description="DUF7881" evidence="1">
    <location>
        <begin position="11"/>
        <end position="63"/>
    </location>
</feature>
<evidence type="ECO:0000313" key="3">
    <source>
        <dbReference type="Proteomes" id="UP000276215"/>
    </source>
</evidence>
<protein>
    <recommendedName>
        <fullName evidence="1">DUF7881 domain-containing protein</fullName>
    </recommendedName>
</protein>
<evidence type="ECO:0000313" key="2">
    <source>
        <dbReference type="EMBL" id="RPA90183.1"/>
    </source>
</evidence>
<keyword evidence="3" id="KW-1185">Reference proteome</keyword>
<sequence length="226" mass="25710">MSLNRFLPHNNRSITEANFLDILGILLVVDGSPLHVQERISSHIVSRTDVPLDTGVYDIHYDVSNDAWIRRIISHNVTGRRRTFRHRIHNRDWKCVISGIVIDMHDAAGSSKIISSQNDFLRRADVHQMFNQYLVSVNPDDGYKVVVFTIDRFGLDGRILDPVCRSPVDPHHHFRQSAPANMRGAGEPIFKHVFPPGTDMVGEILAGPYAQERFELEIAARLREVS</sequence>
<dbReference type="OrthoDB" id="2142759at2759"/>
<dbReference type="InterPro" id="IPR057203">
    <property type="entry name" value="DUF7881"/>
</dbReference>
<proteinExistence type="predicted"/>
<dbReference type="Proteomes" id="UP000276215">
    <property type="component" value="Unassembled WGS sequence"/>
</dbReference>
<gene>
    <name evidence="2" type="ORF">L873DRAFT_1839034</name>
</gene>
<dbReference type="Pfam" id="PF25324">
    <property type="entry name" value="DUF7881"/>
    <property type="match status" value="1"/>
</dbReference>